<accession>A0A372LS58</accession>
<keyword evidence="2" id="KW-1185">Reference proteome</keyword>
<gene>
    <name evidence="1" type="ORF">D0469_03555</name>
</gene>
<dbReference type="Proteomes" id="UP000264541">
    <property type="component" value="Unassembled WGS sequence"/>
</dbReference>
<sequence>MDPQYKYAGRYEGSWRHNMIELIQRMGYNPGWKPEIVFVSSVNPLIFKNPRDGFEYATDEIMINKDLLPKTETVIIDGVSRTLTYPNEIKVGEEFLMFLNYDSPYGEACVVMRV</sequence>
<evidence type="ECO:0000313" key="2">
    <source>
        <dbReference type="Proteomes" id="UP000264541"/>
    </source>
</evidence>
<dbReference type="AlphaFoldDB" id="A0A372LS58"/>
<proteinExistence type="predicted"/>
<dbReference type="OrthoDB" id="95576at2"/>
<name>A0A372LS58_9BACI</name>
<dbReference type="RefSeq" id="WP_117325256.1">
    <property type="nucleotide sequence ID" value="NZ_QVTE01000008.1"/>
</dbReference>
<organism evidence="1 2">
    <name type="scientific">Peribacillus saganii</name>
    <dbReference type="NCBI Taxonomy" id="2303992"/>
    <lineage>
        <taxon>Bacteria</taxon>
        <taxon>Bacillati</taxon>
        <taxon>Bacillota</taxon>
        <taxon>Bacilli</taxon>
        <taxon>Bacillales</taxon>
        <taxon>Bacillaceae</taxon>
        <taxon>Peribacillus</taxon>
    </lineage>
</organism>
<reference evidence="1 2" key="1">
    <citation type="submission" date="2018-08" db="EMBL/GenBank/DDBJ databases">
        <title>Bacillus chawlae sp. nov., Bacillus glennii sp. nov., and Bacillus saganii sp. nov. Isolated from the Vehicle Assembly Building at Kennedy Space Center where the Viking Spacecraft were Assembled.</title>
        <authorList>
            <person name="Seuylemezian A."/>
            <person name="Vaishampayan P."/>
        </authorList>
    </citation>
    <scope>NUCLEOTIDE SEQUENCE [LARGE SCALE GENOMIC DNA]</scope>
    <source>
        <strain evidence="1 2">V47-23a</strain>
    </source>
</reference>
<comment type="caution">
    <text evidence="1">The sequence shown here is derived from an EMBL/GenBank/DDBJ whole genome shotgun (WGS) entry which is preliminary data.</text>
</comment>
<protein>
    <submittedName>
        <fullName evidence="1">Uncharacterized protein</fullName>
    </submittedName>
</protein>
<dbReference type="EMBL" id="QVTE01000008">
    <property type="protein sequence ID" value="RFU71029.1"/>
    <property type="molecule type" value="Genomic_DNA"/>
</dbReference>
<evidence type="ECO:0000313" key="1">
    <source>
        <dbReference type="EMBL" id="RFU71029.1"/>
    </source>
</evidence>